<dbReference type="GO" id="GO:1990189">
    <property type="term" value="F:protein N-terminal-serine acetyltransferase activity"/>
    <property type="evidence" value="ECO:0007669"/>
    <property type="project" value="TreeGrafter"/>
</dbReference>
<dbReference type="Pfam" id="PF13302">
    <property type="entry name" value="Acetyltransf_3"/>
    <property type="match status" value="1"/>
</dbReference>
<proteinExistence type="predicted"/>
<accession>A0A5C6S3J7</accession>
<comment type="caution">
    <text evidence="3">The sequence shown here is derived from an EMBL/GenBank/DDBJ whole genome shotgun (WGS) entry which is preliminary data.</text>
</comment>
<sequence>MTDANDRRPIGPVVENWQPPSPPGPDAIDGRYVRLERLDPAHHAAPVFEVTRDDAALWDYMSNGPFADAAAMRVAMEAASLSDVVFYVMQAADTGDTLGYASFMRIDAANGVLEIGNVVIAPAAQRSRAASEGLMAMIAWAFGAGYRRVEWKCNALNAPSRRAARRYGFAFEGMFRDHMIVKGRSRDTAWFAMTADDWAELSTAYDTWLLPQNFDGDRQITSLSSLTAPVVLRAEKMLSALVRLP</sequence>
<dbReference type="GO" id="GO:0008999">
    <property type="term" value="F:protein-N-terminal-alanine acetyltransferase activity"/>
    <property type="evidence" value="ECO:0007669"/>
    <property type="project" value="TreeGrafter"/>
</dbReference>
<dbReference type="PROSITE" id="PS51186">
    <property type="entry name" value="GNAT"/>
    <property type="match status" value="1"/>
</dbReference>
<feature type="region of interest" description="Disordered" evidence="1">
    <location>
        <begin position="1"/>
        <end position="25"/>
    </location>
</feature>
<dbReference type="SUPFAM" id="SSF55729">
    <property type="entry name" value="Acyl-CoA N-acyltransferases (Nat)"/>
    <property type="match status" value="1"/>
</dbReference>
<dbReference type="EMBL" id="VOPL01000003">
    <property type="protein sequence ID" value="TXB69069.1"/>
    <property type="molecule type" value="Genomic_DNA"/>
</dbReference>
<protein>
    <submittedName>
        <fullName evidence="3">GNAT family N-acetyltransferase</fullName>
    </submittedName>
</protein>
<dbReference type="InterPro" id="IPR016181">
    <property type="entry name" value="Acyl_CoA_acyltransferase"/>
</dbReference>
<name>A0A5C6S3J7_9RHOB</name>
<dbReference type="OrthoDB" id="5295305at2"/>
<organism evidence="3 4">
    <name type="scientific">Paracoccus aurantiacus</name>
    <dbReference type="NCBI Taxonomy" id="2599412"/>
    <lineage>
        <taxon>Bacteria</taxon>
        <taxon>Pseudomonadati</taxon>
        <taxon>Pseudomonadota</taxon>
        <taxon>Alphaproteobacteria</taxon>
        <taxon>Rhodobacterales</taxon>
        <taxon>Paracoccaceae</taxon>
        <taxon>Paracoccus</taxon>
    </lineage>
</organism>
<dbReference type="PANTHER" id="PTHR43441:SF2">
    <property type="entry name" value="FAMILY ACETYLTRANSFERASE, PUTATIVE (AFU_ORTHOLOGUE AFUA_7G00850)-RELATED"/>
    <property type="match status" value="1"/>
</dbReference>
<keyword evidence="4" id="KW-1185">Reference proteome</keyword>
<evidence type="ECO:0000259" key="2">
    <source>
        <dbReference type="PROSITE" id="PS51186"/>
    </source>
</evidence>
<evidence type="ECO:0000313" key="4">
    <source>
        <dbReference type="Proteomes" id="UP000321562"/>
    </source>
</evidence>
<evidence type="ECO:0000313" key="3">
    <source>
        <dbReference type="EMBL" id="TXB69069.1"/>
    </source>
</evidence>
<keyword evidence="3" id="KW-0808">Transferase</keyword>
<evidence type="ECO:0000256" key="1">
    <source>
        <dbReference type="SAM" id="MobiDB-lite"/>
    </source>
</evidence>
<feature type="domain" description="N-acetyltransferase" evidence="2">
    <location>
        <begin position="45"/>
        <end position="196"/>
    </location>
</feature>
<gene>
    <name evidence="3" type="ORF">FQV27_08820</name>
</gene>
<reference evidence="3 4" key="1">
    <citation type="submission" date="2019-08" db="EMBL/GenBank/DDBJ databases">
        <authorList>
            <person name="Ye J."/>
        </authorList>
    </citation>
    <scope>NUCLEOTIDE SEQUENCE [LARGE SCALE GENOMIC DNA]</scope>
    <source>
        <strain evidence="3 4">TK008</strain>
    </source>
</reference>
<dbReference type="Gene3D" id="3.40.630.30">
    <property type="match status" value="1"/>
</dbReference>
<dbReference type="AlphaFoldDB" id="A0A5C6S3J7"/>
<dbReference type="InterPro" id="IPR000182">
    <property type="entry name" value="GNAT_dom"/>
</dbReference>
<dbReference type="PANTHER" id="PTHR43441">
    <property type="entry name" value="RIBOSOMAL-PROTEIN-SERINE ACETYLTRANSFERASE"/>
    <property type="match status" value="1"/>
</dbReference>
<dbReference type="RefSeq" id="WP_147097641.1">
    <property type="nucleotide sequence ID" value="NZ_JBHUFH010000002.1"/>
</dbReference>
<dbReference type="Proteomes" id="UP000321562">
    <property type="component" value="Unassembled WGS sequence"/>
</dbReference>
<dbReference type="InterPro" id="IPR051908">
    <property type="entry name" value="Ribosomal_N-acetyltransferase"/>
</dbReference>